<comment type="caution">
    <text evidence="1">The sequence shown here is derived from an EMBL/GenBank/DDBJ whole genome shotgun (WGS) entry which is preliminary data.</text>
</comment>
<dbReference type="OrthoDB" id="73465at2759"/>
<keyword evidence="2" id="KW-1185">Reference proteome</keyword>
<dbReference type="AlphaFoldDB" id="A0A397T7J9"/>
<organism evidence="1 2">
    <name type="scientific">Glomus cerebriforme</name>
    <dbReference type="NCBI Taxonomy" id="658196"/>
    <lineage>
        <taxon>Eukaryota</taxon>
        <taxon>Fungi</taxon>
        <taxon>Fungi incertae sedis</taxon>
        <taxon>Mucoromycota</taxon>
        <taxon>Glomeromycotina</taxon>
        <taxon>Glomeromycetes</taxon>
        <taxon>Glomerales</taxon>
        <taxon>Glomeraceae</taxon>
        <taxon>Glomus</taxon>
    </lineage>
</organism>
<evidence type="ECO:0000313" key="1">
    <source>
        <dbReference type="EMBL" id="RIA93822.1"/>
    </source>
</evidence>
<sequence length="319" mass="36926">MVLLMDDFGIERYYQQPLAKQFFSNLPEYDDIDIYARFALRSDYWFPGDPLSTTQNLDFTYIVLREMIHSLGFYSSWRMRFRDDNTIIVPRPYCNDGTGDCDIYGRNKDKVWIGFREHIFDKYLMNLYTGEMLTNKTSYLNKLFDSNIIHGKISKLEKGLQGSLQYEIAKEMYGLATTNGTIGFLSWSDMQFSDSLVLETNIVPFDNDINLKYIDNIYTNTSDFLMRNQWPIGITLQDQITAGGNYSNGTLYGSIGPKLRRMFETIGYATVDNPIVTQSPKIPLPLPPINAMSIGNSLTFNTLYQTYLFLIIVAYEIYF</sequence>
<dbReference type="Proteomes" id="UP000265703">
    <property type="component" value="Unassembled WGS sequence"/>
</dbReference>
<name>A0A397T7J9_9GLOM</name>
<protein>
    <submittedName>
        <fullName evidence="1">Uncharacterized protein</fullName>
    </submittedName>
</protein>
<gene>
    <name evidence="1" type="ORF">C1645_735264</name>
</gene>
<reference evidence="1 2" key="1">
    <citation type="submission" date="2018-06" db="EMBL/GenBank/DDBJ databases">
        <title>Comparative genomics reveals the genomic features of Rhizophagus irregularis, R. cerebriforme, R. diaphanum and Gigaspora rosea, and their symbiotic lifestyle signature.</title>
        <authorList>
            <person name="Morin E."/>
            <person name="San Clemente H."/>
            <person name="Chen E.C.H."/>
            <person name="De La Providencia I."/>
            <person name="Hainaut M."/>
            <person name="Kuo A."/>
            <person name="Kohler A."/>
            <person name="Murat C."/>
            <person name="Tang N."/>
            <person name="Roy S."/>
            <person name="Loubradou J."/>
            <person name="Henrissat B."/>
            <person name="Grigoriev I.V."/>
            <person name="Corradi N."/>
            <person name="Roux C."/>
            <person name="Martin F.M."/>
        </authorList>
    </citation>
    <scope>NUCLEOTIDE SEQUENCE [LARGE SCALE GENOMIC DNA]</scope>
    <source>
        <strain evidence="1 2">DAOM 227022</strain>
    </source>
</reference>
<proteinExistence type="predicted"/>
<evidence type="ECO:0000313" key="2">
    <source>
        <dbReference type="Proteomes" id="UP000265703"/>
    </source>
</evidence>
<dbReference type="EMBL" id="QKYT01000096">
    <property type="protein sequence ID" value="RIA93822.1"/>
    <property type="molecule type" value="Genomic_DNA"/>
</dbReference>
<accession>A0A397T7J9</accession>